<evidence type="ECO:0000259" key="2">
    <source>
        <dbReference type="Pfam" id="PF12573"/>
    </source>
</evidence>
<accession>A0A7V6PFF5</accession>
<evidence type="ECO:0000313" key="3">
    <source>
        <dbReference type="EMBL" id="HHV69976.1"/>
    </source>
</evidence>
<comment type="caution">
    <text evidence="3">The sequence shown here is derived from an EMBL/GenBank/DDBJ whole genome shotgun (WGS) entry which is preliminary data.</text>
</comment>
<organism evidence="3 4">
    <name type="scientific">Brucella intermedia</name>
    <dbReference type="NCBI Taxonomy" id="94625"/>
    <lineage>
        <taxon>Bacteria</taxon>
        <taxon>Pseudomonadati</taxon>
        <taxon>Pseudomonadota</taxon>
        <taxon>Alphaproteobacteria</taxon>
        <taxon>Hyphomicrobiales</taxon>
        <taxon>Brucellaceae</taxon>
        <taxon>Brucella/Ochrobactrum group</taxon>
        <taxon>Brucella</taxon>
    </lineage>
</organism>
<gene>
    <name evidence="3" type="ORF">GXX48_20435</name>
</gene>
<feature type="region of interest" description="Disordered" evidence="1">
    <location>
        <begin position="12"/>
        <end position="41"/>
    </location>
</feature>
<name>A0A7V6PFF5_9HYPH</name>
<feature type="domain" description="2-oxoisovalerate dehydrogenase E1 alpha subunit N-terminal" evidence="2">
    <location>
        <begin position="7"/>
        <end position="41"/>
    </location>
</feature>
<dbReference type="InterPro" id="IPR022593">
    <property type="entry name" value="Oxoisoval_DH_suAlpha_N_dom"/>
</dbReference>
<dbReference type="Proteomes" id="UP000551563">
    <property type="component" value="Unassembled WGS sequence"/>
</dbReference>
<sequence>MSDDVVLSLHVPEPEWRPGDAPDFSHVKIPRAGSVRRPEID</sequence>
<dbReference type="Pfam" id="PF12573">
    <property type="entry name" value="OxoDH_E1alpha_N"/>
    <property type="match status" value="1"/>
</dbReference>
<feature type="non-terminal residue" evidence="3">
    <location>
        <position position="41"/>
    </location>
</feature>
<proteinExistence type="predicted"/>
<feature type="compositionally biased region" description="Basic and acidic residues" evidence="1">
    <location>
        <begin position="12"/>
        <end position="26"/>
    </location>
</feature>
<reference evidence="3 4" key="1">
    <citation type="journal article" date="2020" name="Biotechnol. Biofuels">
        <title>New insights from the biogas microbiome by comprehensive genome-resolved metagenomics of nearly 1600 species originating from multiple anaerobic digesters.</title>
        <authorList>
            <person name="Campanaro S."/>
            <person name="Treu L."/>
            <person name="Rodriguez-R L.M."/>
            <person name="Kovalovszki A."/>
            <person name="Ziels R.M."/>
            <person name="Maus I."/>
            <person name="Zhu X."/>
            <person name="Kougias P.G."/>
            <person name="Basile A."/>
            <person name="Luo G."/>
            <person name="Schluter A."/>
            <person name="Konstantinidis K.T."/>
            <person name="Angelidaki I."/>
        </authorList>
    </citation>
    <scope>NUCLEOTIDE SEQUENCE [LARGE SCALE GENOMIC DNA]</scope>
    <source>
        <strain evidence="3">AS04akNAM_66</strain>
    </source>
</reference>
<protein>
    <submittedName>
        <fullName evidence="3">3-methyl-2-oxobutanoate dehydrogenase (2-methylpropanoyl-transferring) subunit alpha</fullName>
    </submittedName>
</protein>
<evidence type="ECO:0000313" key="4">
    <source>
        <dbReference type="Proteomes" id="UP000551563"/>
    </source>
</evidence>
<dbReference type="EMBL" id="DUMN01000582">
    <property type="protein sequence ID" value="HHV69976.1"/>
    <property type="molecule type" value="Genomic_DNA"/>
</dbReference>
<evidence type="ECO:0000256" key="1">
    <source>
        <dbReference type="SAM" id="MobiDB-lite"/>
    </source>
</evidence>
<dbReference type="AlphaFoldDB" id="A0A7V6PFF5"/>